<comment type="caution">
    <text evidence="6">The sequence shown here is derived from an EMBL/GenBank/DDBJ whole genome shotgun (WGS) entry which is preliminary data.</text>
</comment>
<keyword evidence="7" id="KW-1185">Reference proteome</keyword>
<accession>A0ABR9BCI9</accession>
<keyword evidence="2" id="KW-0479">Metal-binding</keyword>
<evidence type="ECO:0000259" key="5">
    <source>
        <dbReference type="PROSITE" id="PS50255"/>
    </source>
</evidence>
<proteinExistence type="inferred from homology"/>
<dbReference type="PANTHER" id="PTHR19359">
    <property type="entry name" value="CYTOCHROME B5"/>
    <property type="match status" value="1"/>
</dbReference>
<evidence type="ECO:0000256" key="3">
    <source>
        <dbReference type="ARBA" id="ARBA00023004"/>
    </source>
</evidence>
<dbReference type="PROSITE" id="PS50255">
    <property type="entry name" value="CYTOCHROME_B5_2"/>
    <property type="match status" value="1"/>
</dbReference>
<evidence type="ECO:0000313" key="7">
    <source>
        <dbReference type="Proteomes" id="UP000603602"/>
    </source>
</evidence>
<comment type="similarity">
    <text evidence="4">Belongs to the cytochrome b5 family.</text>
</comment>
<dbReference type="Gene3D" id="3.10.120.10">
    <property type="entry name" value="Cytochrome b5-like heme/steroid binding domain"/>
    <property type="match status" value="1"/>
</dbReference>
<dbReference type="InterPro" id="IPR050668">
    <property type="entry name" value="Cytochrome_b5"/>
</dbReference>
<dbReference type="InterPro" id="IPR036400">
    <property type="entry name" value="Cyt_B5-like_heme/steroid_sf"/>
</dbReference>
<feature type="domain" description="Cytochrome b5 heme-binding" evidence="5">
    <location>
        <begin position="40"/>
        <end position="120"/>
    </location>
</feature>
<reference evidence="7" key="1">
    <citation type="submission" date="2023-07" db="EMBL/GenBank/DDBJ databases">
        <title>Thauera sp. CAU 1555 isolated from sand of Yaerae Beach.</title>
        <authorList>
            <person name="Kim W."/>
        </authorList>
    </citation>
    <scope>NUCLEOTIDE SEQUENCE [LARGE SCALE GENOMIC DNA]</scope>
    <source>
        <strain evidence="7">CAU 1555</strain>
    </source>
</reference>
<gene>
    <name evidence="6" type="ORF">IFO67_14275</name>
</gene>
<sequence>MMRRLFAVATLSFWFAVAALWLAAWLSPAEEAPQVVASGEPRYVAAEVARHDRAEDCWMIIDGVVYDLTAYLPEHPSRPDVIEAWCGREASEAYRSKMRGRAHSPYADGLLPGYRIGVAAVDAVSTP</sequence>
<evidence type="ECO:0000256" key="1">
    <source>
        <dbReference type="ARBA" id="ARBA00022617"/>
    </source>
</evidence>
<dbReference type="SUPFAM" id="SSF55856">
    <property type="entry name" value="Cytochrome b5-like heme/steroid binding domain"/>
    <property type="match status" value="1"/>
</dbReference>
<protein>
    <submittedName>
        <fullName evidence="6">Cytochrome b5 domain-containing protein</fullName>
    </submittedName>
</protein>
<keyword evidence="3" id="KW-0408">Iron</keyword>
<evidence type="ECO:0000256" key="4">
    <source>
        <dbReference type="ARBA" id="ARBA00038168"/>
    </source>
</evidence>
<evidence type="ECO:0000313" key="6">
    <source>
        <dbReference type="EMBL" id="MBD8504059.1"/>
    </source>
</evidence>
<keyword evidence="1" id="KW-0349">Heme</keyword>
<evidence type="ECO:0000256" key="2">
    <source>
        <dbReference type="ARBA" id="ARBA00022723"/>
    </source>
</evidence>
<organism evidence="6 7">
    <name type="scientific">Thauera sedimentorum</name>
    <dbReference type="NCBI Taxonomy" id="2767595"/>
    <lineage>
        <taxon>Bacteria</taxon>
        <taxon>Pseudomonadati</taxon>
        <taxon>Pseudomonadota</taxon>
        <taxon>Betaproteobacteria</taxon>
        <taxon>Rhodocyclales</taxon>
        <taxon>Zoogloeaceae</taxon>
        <taxon>Thauera</taxon>
    </lineage>
</organism>
<dbReference type="Proteomes" id="UP000603602">
    <property type="component" value="Unassembled WGS sequence"/>
</dbReference>
<dbReference type="Pfam" id="PF00173">
    <property type="entry name" value="Cyt-b5"/>
    <property type="match status" value="1"/>
</dbReference>
<dbReference type="EMBL" id="JACYTO010000002">
    <property type="protein sequence ID" value="MBD8504059.1"/>
    <property type="molecule type" value="Genomic_DNA"/>
</dbReference>
<dbReference type="InterPro" id="IPR001199">
    <property type="entry name" value="Cyt_B5-like_heme/steroid-bd"/>
</dbReference>
<dbReference type="SMART" id="SM01117">
    <property type="entry name" value="Cyt-b5"/>
    <property type="match status" value="1"/>
</dbReference>
<name>A0ABR9BCI9_9RHOO</name>